<evidence type="ECO:0000313" key="1">
    <source>
        <dbReference type="EMBL" id="SCN45948.1"/>
    </source>
</evidence>
<name>A0A1D3RLB2_9CAUD</name>
<organism evidence="1 2">
    <name type="scientific">Cronobacter phage Pet-CM3-4</name>
    <dbReference type="NCBI Taxonomy" id="1892569"/>
    <lineage>
        <taxon>Viruses</taxon>
        <taxon>Duplodnaviria</taxon>
        <taxon>Heunggongvirae</taxon>
        <taxon>Uroviricota</taxon>
        <taxon>Caudoviricetes</taxon>
        <taxon>Pantevenvirales</taxon>
        <taxon>Straboviridae</taxon>
        <taxon>Tevenvirinae</taxon>
        <taxon>Karamvirus</taxon>
        <taxon>Karamvirus petcm34</taxon>
    </lineage>
</organism>
<dbReference type="Proteomes" id="UP000279601">
    <property type="component" value="Segment"/>
</dbReference>
<protein>
    <submittedName>
        <fullName evidence="1">Hinge connector of long tail fiber distal connector</fullName>
    </submittedName>
</protein>
<reference evidence="2" key="1">
    <citation type="submission" date="2016-09" db="EMBL/GenBank/DDBJ databases">
        <authorList>
            <person name="Kajsik M."/>
        </authorList>
    </citation>
    <scope>NUCLEOTIDE SEQUENCE [LARGE SCALE GENOMIC DNA]</scope>
</reference>
<dbReference type="KEGG" id="vg:65109403"/>
<dbReference type="RefSeq" id="YP_010091870.1">
    <property type="nucleotide sequence ID" value="NC_055726.1"/>
</dbReference>
<keyword evidence="2" id="KW-1185">Reference proteome</keyword>
<dbReference type="EMBL" id="LT614807">
    <property type="protein sequence ID" value="SCN45948.1"/>
    <property type="molecule type" value="Genomic_DNA"/>
</dbReference>
<evidence type="ECO:0000313" key="2">
    <source>
        <dbReference type="Proteomes" id="UP000279601"/>
    </source>
</evidence>
<proteinExistence type="predicted"/>
<accession>A0A1D3RLB2</accession>
<sequence length="217" mass="23511">MADLKANSTIGGLPIWHQGNFPLFPINDTLLYKTYKVYTEYDKPQAVDNDFVSKADGGTYLQKVNFNQGMTFLDSAGAEVTIGKATGTLGATYTASIKVPAQFAFETGEGKPFVIFDPVTDMTKPRLIVMGDVLGKFLYDEAGRVYSPGNKPTNVDVGLGNVTNDTQVKINTTELQTMTGPLAAPNLISLNAASAPQHVPRFDQIVVRDSIQDFGTY</sequence>
<dbReference type="GeneID" id="65109403"/>